<dbReference type="AlphaFoldDB" id="A0A5M3N425"/>
<protein>
    <submittedName>
        <fullName evidence="3">PSP1-domain-containing protein</fullName>
    </submittedName>
</protein>
<comment type="caution">
    <text evidence="3">The sequence shown here is derived from an EMBL/GenBank/DDBJ whole genome shotgun (WGS) entry which is preliminary data.</text>
</comment>
<organism evidence="3 4">
    <name type="scientific">Coniophora puteana (strain RWD-64-598)</name>
    <name type="common">Brown rot fungus</name>
    <dbReference type="NCBI Taxonomy" id="741705"/>
    <lineage>
        <taxon>Eukaryota</taxon>
        <taxon>Fungi</taxon>
        <taxon>Dikarya</taxon>
        <taxon>Basidiomycota</taxon>
        <taxon>Agaricomycotina</taxon>
        <taxon>Agaricomycetes</taxon>
        <taxon>Agaricomycetidae</taxon>
        <taxon>Boletales</taxon>
        <taxon>Coniophorineae</taxon>
        <taxon>Coniophoraceae</taxon>
        <taxon>Coniophora</taxon>
    </lineage>
</organism>
<dbReference type="EMBL" id="JH711573">
    <property type="protein sequence ID" value="EIW86182.1"/>
    <property type="molecule type" value="Genomic_DNA"/>
</dbReference>
<feature type="compositionally biased region" description="Polar residues" evidence="1">
    <location>
        <begin position="489"/>
        <end position="508"/>
    </location>
</feature>
<dbReference type="KEGG" id="cput:CONPUDRAFT_94461"/>
<feature type="region of interest" description="Disordered" evidence="1">
    <location>
        <begin position="272"/>
        <end position="296"/>
    </location>
</feature>
<feature type="compositionally biased region" description="Basic and acidic residues" evidence="1">
    <location>
        <begin position="33"/>
        <end position="42"/>
    </location>
</feature>
<dbReference type="GO" id="GO:0005737">
    <property type="term" value="C:cytoplasm"/>
    <property type="evidence" value="ECO:0007669"/>
    <property type="project" value="TreeGrafter"/>
</dbReference>
<dbReference type="OrthoDB" id="243127at2759"/>
<evidence type="ECO:0000313" key="3">
    <source>
        <dbReference type="EMBL" id="EIW86182.1"/>
    </source>
</evidence>
<name>A0A5M3N425_CONPW</name>
<feature type="domain" description="PSP1 C-terminal" evidence="2">
    <location>
        <begin position="662"/>
        <end position="747"/>
    </location>
</feature>
<dbReference type="PROSITE" id="PS51411">
    <property type="entry name" value="PSP1_C"/>
    <property type="match status" value="1"/>
</dbReference>
<dbReference type="RefSeq" id="XP_007763085.1">
    <property type="nucleotide sequence ID" value="XM_007764895.1"/>
</dbReference>
<feature type="compositionally biased region" description="Low complexity" evidence="1">
    <location>
        <begin position="511"/>
        <end position="530"/>
    </location>
</feature>
<feature type="region of interest" description="Disordered" evidence="1">
    <location>
        <begin position="147"/>
        <end position="173"/>
    </location>
</feature>
<feature type="compositionally biased region" description="Acidic residues" evidence="1">
    <location>
        <begin position="125"/>
        <end position="135"/>
    </location>
</feature>
<evidence type="ECO:0000259" key="2">
    <source>
        <dbReference type="PROSITE" id="PS51411"/>
    </source>
</evidence>
<reference evidence="4" key="1">
    <citation type="journal article" date="2012" name="Science">
        <title>The Paleozoic origin of enzymatic lignin decomposition reconstructed from 31 fungal genomes.</title>
        <authorList>
            <person name="Floudas D."/>
            <person name="Binder M."/>
            <person name="Riley R."/>
            <person name="Barry K."/>
            <person name="Blanchette R.A."/>
            <person name="Henrissat B."/>
            <person name="Martinez A.T."/>
            <person name="Otillar R."/>
            <person name="Spatafora J.W."/>
            <person name="Yadav J.S."/>
            <person name="Aerts A."/>
            <person name="Benoit I."/>
            <person name="Boyd A."/>
            <person name="Carlson A."/>
            <person name="Copeland A."/>
            <person name="Coutinho P.M."/>
            <person name="de Vries R.P."/>
            <person name="Ferreira P."/>
            <person name="Findley K."/>
            <person name="Foster B."/>
            <person name="Gaskell J."/>
            <person name="Glotzer D."/>
            <person name="Gorecki P."/>
            <person name="Heitman J."/>
            <person name="Hesse C."/>
            <person name="Hori C."/>
            <person name="Igarashi K."/>
            <person name="Jurgens J.A."/>
            <person name="Kallen N."/>
            <person name="Kersten P."/>
            <person name="Kohler A."/>
            <person name="Kuees U."/>
            <person name="Kumar T.K.A."/>
            <person name="Kuo A."/>
            <person name="LaButti K."/>
            <person name="Larrondo L.F."/>
            <person name="Lindquist E."/>
            <person name="Ling A."/>
            <person name="Lombard V."/>
            <person name="Lucas S."/>
            <person name="Lundell T."/>
            <person name="Martin R."/>
            <person name="McLaughlin D.J."/>
            <person name="Morgenstern I."/>
            <person name="Morin E."/>
            <person name="Murat C."/>
            <person name="Nagy L.G."/>
            <person name="Nolan M."/>
            <person name="Ohm R.A."/>
            <person name="Patyshakuliyeva A."/>
            <person name="Rokas A."/>
            <person name="Ruiz-Duenas F.J."/>
            <person name="Sabat G."/>
            <person name="Salamov A."/>
            <person name="Samejima M."/>
            <person name="Schmutz J."/>
            <person name="Slot J.C."/>
            <person name="St John F."/>
            <person name="Stenlid J."/>
            <person name="Sun H."/>
            <person name="Sun S."/>
            <person name="Syed K."/>
            <person name="Tsang A."/>
            <person name="Wiebenga A."/>
            <person name="Young D."/>
            <person name="Pisabarro A."/>
            <person name="Eastwood D.C."/>
            <person name="Martin F."/>
            <person name="Cullen D."/>
            <person name="Grigoriev I.V."/>
            <person name="Hibbett D.S."/>
        </authorList>
    </citation>
    <scope>NUCLEOTIDE SEQUENCE [LARGE SCALE GENOMIC DNA]</scope>
    <source>
        <strain evidence="4">RWD-64-598 SS2</strain>
    </source>
</reference>
<feature type="compositionally biased region" description="Gly residues" evidence="1">
    <location>
        <begin position="630"/>
        <end position="653"/>
    </location>
</feature>
<feature type="compositionally biased region" description="Low complexity" evidence="1">
    <location>
        <begin position="461"/>
        <end position="470"/>
    </location>
</feature>
<feature type="region of interest" description="Disordered" evidence="1">
    <location>
        <begin position="360"/>
        <end position="542"/>
    </location>
</feature>
<feature type="region of interest" description="Disordered" evidence="1">
    <location>
        <begin position="630"/>
        <end position="659"/>
    </location>
</feature>
<sequence length="755" mass="80613">MDYLDYSQLSPVDDPDAPAARPSRFRTLSSSDQRPHFLKERAASQPPRTADALPPPSPSSQFTNPSSFGRSTNVPWPTSRMQSTLNPQSRPGGLPVSIPTRSSSFSNPRSSFSSAMRESQFASTFEEDDEDEGDDIYNERYISPISRGRQYQDVTRSRSQSLATATAPRPGPGLIGSPYNHSPLWPESSSLSSNPLNIPGNGSRYGDIRPPNSRYGSLGTMGRSPLHDLDGGANGTPGARGTIDASNMSPFVRDVGQILLDDGAAFRELWPGMHPPKDESGTGSGTTSRRHSVSVVQPRRPTVHGFNSAGAAGNNGGGGVFADLDADLGPGAGRPNMFQTQSFGRGGLKLSDDDLAADLNMLGLTGGGPSSGNTGPGGQPPSQPSSLPIFAPLSRSPPSNDRVSPYQSLNVTIPGSFSGAGRGRFGSPSEGGGLSAVSAVSGGGDGFEQHTPLGDQYFSPQQAQHQQQQQLTARFIPGQGIQYAPAPGTSPSFHRTTSSGPLSPTSARAIQPQQGPYYQQQQQVSPQLQRRPSDAQGPAGGLLNELGKGVPLSSVPASWPLYIVEFKAGRTDLFYLTDLSVDIRVGDLVIVEADRGKDLGKVVNDSITLKEVEAFQREQRERAGFAAMGGGGGGDGVPMSPGGGQGQQGGGAPGSKKDINPKMIYGKAGPQETQMLMTKMQDEMKALQLCQSKVRQKKLPMEVIDAEYQWDRRKLTFYFIAEKRIDFRELVRELFRLYKTRIWMASLQGPGGFDQ</sequence>
<evidence type="ECO:0000256" key="1">
    <source>
        <dbReference type="SAM" id="MobiDB-lite"/>
    </source>
</evidence>
<feature type="compositionally biased region" description="Gly residues" evidence="1">
    <location>
        <begin position="364"/>
        <end position="377"/>
    </location>
</feature>
<feature type="compositionally biased region" description="Polar residues" evidence="1">
    <location>
        <begin position="152"/>
        <end position="164"/>
    </location>
</feature>
<dbReference type="GeneID" id="19211652"/>
<keyword evidence="4" id="KW-1185">Reference proteome</keyword>
<dbReference type="InterPro" id="IPR007557">
    <property type="entry name" value="PSP1_C"/>
</dbReference>
<feature type="region of interest" description="Disordered" evidence="1">
    <location>
        <begin position="1"/>
        <end position="135"/>
    </location>
</feature>
<dbReference type="Proteomes" id="UP000053558">
    <property type="component" value="Unassembled WGS sequence"/>
</dbReference>
<dbReference type="InterPro" id="IPR047767">
    <property type="entry name" value="PSP1-like"/>
</dbReference>
<feature type="compositionally biased region" description="Gly residues" evidence="1">
    <location>
        <begin position="418"/>
        <end position="434"/>
    </location>
</feature>
<feature type="compositionally biased region" description="Low complexity" evidence="1">
    <location>
        <begin position="17"/>
        <end position="26"/>
    </location>
</feature>
<dbReference type="OMA" id="WSGMNPP"/>
<accession>A0A5M3N425</accession>
<feature type="compositionally biased region" description="Polar residues" evidence="1">
    <location>
        <begin position="396"/>
        <end position="413"/>
    </location>
</feature>
<gene>
    <name evidence="3" type="ORF">CONPUDRAFT_94461</name>
</gene>
<evidence type="ECO:0000313" key="4">
    <source>
        <dbReference type="Proteomes" id="UP000053558"/>
    </source>
</evidence>
<dbReference type="PANTHER" id="PTHR43830:SF3">
    <property type="entry name" value="PROTEIN PSP1"/>
    <property type="match status" value="1"/>
</dbReference>
<dbReference type="PANTHER" id="PTHR43830">
    <property type="entry name" value="PROTEIN PSP1"/>
    <property type="match status" value="1"/>
</dbReference>
<feature type="compositionally biased region" description="Polar residues" evidence="1">
    <location>
        <begin position="59"/>
        <end position="89"/>
    </location>
</feature>
<feature type="compositionally biased region" description="Low complexity" evidence="1">
    <location>
        <begin position="101"/>
        <end position="114"/>
    </location>
</feature>
<proteinExistence type="predicted"/>
<dbReference type="NCBIfam" id="NF041131">
    <property type="entry name" value="RicT_YaaT_fam"/>
    <property type="match status" value="1"/>
</dbReference>
<dbReference type="Pfam" id="PF04468">
    <property type="entry name" value="PSP1"/>
    <property type="match status" value="1"/>
</dbReference>